<dbReference type="Proteomes" id="UP000027135">
    <property type="component" value="Unassembled WGS sequence"/>
</dbReference>
<gene>
    <name evidence="1" type="ORF">L798_11114</name>
</gene>
<evidence type="ECO:0000313" key="1">
    <source>
        <dbReference type="EMBL" id="KDR14895.1"/>
    </source>
</evidence>
<reference evidence="1 2" key="1">
    <citation type="journal article" date="2014" name="Nat. Commun.">
        <title>Molecular traces of alternative social organization in a termite genome.</title>
        <authorList>
            <person name="Terrapon N."/>
            <person name="Li C."/>
            <person name="Robertson H.M."/>
            <person name="Ji L."/>
            <person name="Meng X."/>
            <person name="Booth W."/>
            <person name="Chen Z."/>
            <person name="Childers C.P."/>
            <person name="Glastad K.M."/>
            <person name="Gokhale K."/>
            <person name="Gowin J."/>
            <person name="Gronenberg W."/>
            <person name="Hermansen R.A."/>
            <person name="Hu H."/>
            <person name="Hunt B.G."/>
            <person name="Huylmans A.K."/>
            <person name="Khalil S.M."/>
            <person name="Mitchell R.D."/>
            <person name="Munoz-Torres M.C."/>
            <person name="Mustard J.A."/>
            <person name="Pan H."/>
            <person name="Reese J.T."/>
            <person name="Scharf M.E."/>
            <person name="Sun F."/>
            <person name="Vogel H."/>
            <person name="Xiao J."/>
            <person name="Yang W."/>
            <person name="Yang Z."/>
            <person name="Yang Z."/>
            <person name="Zhou J."/>
            <person name="Zhu J."/>
            <person name="Brent C.S."/>
            <person name="Elsik C.G."/>
            <person name="Goodisman M.A."/>
            <person name="Liberles D.A."/>
            <person name="Roe R.M."/>
            <person name="Vargo E.L."/>
            <person name="Vilcinskas A."/>
            <person name="Wang J."/>
            <person name="Bornberg-Bauer E."/>
            <person name="Korb J."/>
            <person name="Zhang G."/>
            <person name="Liebig J."/>
        </authorList>
    </citation>
    <scope>NUCLEOTIDE SEQUENCE [LARGE SCALE GENOMIC DNA]</scope>
    <source>
        <tissue evidence="1">Whole organism</tissue>
    </source>
</reference>
<organism evidence="1 2">
    <name type="scientific">Zootermopsis nevadensis</name>
    <name type="common">Dampwood termite</name>
    <dbReference type="NCBI Taxonomy" id="136037"/>
    <lineage>
        <taxon>Eukaryota</taxon>
        <taxon>Metazoa</taxon>
        <taxon>Ecdysozoa</taxon>
        <taxon>Arthropoda</taxon>
        <taxon>Hexapoda</taxon>
        <taxon>Insecta</taxon>
        <taxon>Pterygota</taxon>
        <taxon>Neoptera</taxon>
        <taxon>Polyneoptera</taxon>
        <taxon>Dictyoptera</taxon>
        <taxon>Blattodea</taxon>
        <taxon>Blattoidea</taxon>
        <taxon>Termitoidae</taxon>
        <taxon>Termopsidae</taxon>
        <taxon>Zootermopsis</taxon>
    </lineage>
</organism>
<dbReference type="InParanoid" id="A0A067R6C8"/>
<dbReference type="AlphaFoldDB" id="A0A067R6C8"/>
<name>A0A067R6C8_ZOONE</name>
<sequence>MMRVLTNRNTRSVHHSMYLLTCSGLKDLQVMRDFTQNLIYNPTFVGNSPPLAARMSATCSGVKITFAPPRKTNAYLLTFSSPGTTTSLAGARFNCCCVSLGALSGPLL</sequence>
<keyword evidence="2" id="KW-1185">Reference proteome</keyword>
<evidence type="ECO:0000313" key="2">
    <source>
        <dbReference type="Proteomes" id="UP000027135"/>
    </source>
</evidence>
<dbReference type="EMBL" id="KK852856">
    <property type="protein sequence ID" value="KDR14895.1"/>
    <property type="molecule type" value="Genomic_DNA"/>
</dbReference>
<protein>
    <submittedName>
        <fullName evidence="1">Uncharacterized protein</fullName>
    </submittedName>
</protein>
<accession>A0A067R6C8</accession>
<proteinExistence type="predicted"/>